<dbReference type="GeneID" id="77932134"/>
<dbReference type="EMBL" id="MH910041">
    <property type="protein sequence ID" value="AYR01569.1"/>
    <property type="molecule type" value="Genomic_DNA"/>
</dbReference>
<reference evidence="2 3" key="1">
    <citation type="submission" date="2018-09" db="EMBL/GenBank/DDBJ databases">
        <authorList>
            <person name="Rimple P.A."/>
            <person name="Stoner T.H."/>
            <person name="Garlena R.A."/>
            <person name="Russell D.A."/>
            <person name="Pope W.H."/>
            <person name="Jacobs-Sera D."/>
            <person name="Hatfull G.F."/>
        </authorList>
    </citation>
    <scope>NUCLEOTIDE SEQUENCE [LARGE SCALE GENOMIC DNA]</scope>
</reference>
<keyword evidence="3" id="KW-1185">Reference proteome</keyword>
<feature type="region of interest" description="Disordered" evidence="1">
    <location>
        <begin position="1"/>
        <end position="33"/>
    </location>
</feature>
<dbReference type="KEGG" id="vg:77932134"/>
<proteinExistence type="predicted"/>
<protein>
    <submittedName>
        <fullName evidence="2">Uncharacterized protein</fullName>
    </submittedName>
</protein>
<evidence type="ECO:0000313" key="2">
    <source>
        <dbReference type="EMBL" id="AYR01569.1"/>
    </source>
</evidence>
<evidence type="ECO:0000313" key="3">
    <source>
        <dbReference type="Proteomes" id="UP000272407"/>
    </source>
</evidence>
<accession>A0A3G3M4Z6</accession>
<gene>
    <name evidence="2" type="primary">69</name>
    <name evidence="2" type="ORF">PBI_SEAHORSE_69</name>
</gene>
<sequence>MPSKPRWRLDHNPFEQPLGCNGKPGRSGANRHRHIGEKPCRTCKDAENHWVREKRRGGTKKGRKVHPCGTYGAAQRHEVNKEPLDFACRVARSKYQAELRERLEREAALDVHAAGKLLAARIVTKRRRRCASAGTHTLGHCENCGVHRAPRGWKPAATTT</sequence>
<name>A0A3G3M4Z6_9CAUD</name>
<dbReference type="RefSeq" id="YP_010656255.1">
    <property type="nucleotide sequence ID" value="NC_070836.1"/>
</dbReference>
<organism evidence="2 3">
    <name type="scientific">Arthrobacter phage Seahorse</name>
    <dbReference type="NCBI Taxonomy" id="2419611"/>
    <lineage>
        <taxon>Viruses</taxon>
        <taxon>Duplodnaviria</taxon>
        <taxon>Heunggongvirae</taxon>
        <taxon>Uroviricota</taxon>
        <taxon>Caudoviricetes</taxon>
        <taxon>Seamegvirus</taxon>
        <taxon>Seamegvirus seahorse</taxon>
    </lineage>
</organism>
<evidence type="ECO:0000256" key="1">
    <source>
        <dbReference type="SAM" id="MobiDB-lite"/>
    </source>
</evidence>
<dbReference type="Proteomes" id="UP000272407">
    <property type="component" value="Segment"/>
</dbReference>